<organism evidence="1 2">
    <name type="scientific">Amycolatopsis pithecellobii</name>
    <dbReference type="NCBI Taxonomy" id="664692"/>
    <lineage>
        <taxon>Bacteria</taxon>
        <taxon>Bacillati</taxon>
        <taxon>Actinomycetota</taxon>
        <taxon>Actinomycetes</taxon>
        <taxon>Pseudonocardiales</taxon>
        <taxon>Pseudonocardiaceae</taxon>
        <taxon>Amycolatopsis</taxon>
    </lineage>
</organism>
<evidence type="ECO:0000313" key="2">
    <source>
        <dbReference type="Proteomes" id="UP000440096"/>
    </source>
</evidence>
<evidence type="ECO:0000313" key="1">
    <source>
        <dbReference type="EMBL" id="MTD56051.1"/>
    </source>
</evidence>
<keyword evidence="2" id="KW-1185">Reference proteome</keyword>
<accession>A0A6N7Z5P3</accession>
<proteinExistence type="predicted"/>
<reference evidence="1 2" key="1">
    <citation type="submission" date="2019-11" db="EMBL/GenBank/DDBJ databases">
        <title>Draft genome of Amycolatopsis RM579.</title>
        <authorList>
            <person name="Duangmal K."/>
            <person name="Mingma R."/>
        </authorList>
    </citation>
    <scope>NUCLEOTIDE SEQUENCE [LARGE SCALE GENOMIC DNA]</scope>
    <source>
        <strain evidence="1 2">RM579</strain>
    </source>
</reference>
<dbReference type="AlphaFoldDB" id="A0A6N7Z5P3"/>
<dbReference type="OrthoDB" id="5197136at2"/>
<comment type="caution">
    <text evidence="1">The sequence shown here is derived from an EMBL/GenBank/DDBJ whole genome shotgun (WGS) entry which is preliminary data.</text>
</comment>
<protein>
    <submittedName>
        <fullName evidence="1">Uncharacterized protein</fullName>
    </submittedName>
</protein>
<sequence length="69" mass="7429">MSEPTDLLGAPLNAAEKRIVTVYQQLKDLLGRDDLAPSTQANLRNALAAVAIAVTDLGLVFEHLTELEI</sequence>
<name>A0A6N7Z5P3_9PSEU</name>
<dbReference type="RefSeq" id="WP_154758226.1">
    <property type="nucleotide sequence ID" value="NZ_WMBA01000029.1"/>
</dbReference>
<gene>
    <name evidence="1" type="ORF">GKO32_19015</name>
</gene>
<dbReference type="EMBL" id="WMBA01000029">
    <property type="protein sequence ID" value="MTD56051.1"/>
    <property type="molecule type" value="Genomic_DNA"/>
</dbReference>
<dbReference type="Proteomes" id="UP000440096">
    <property type="component" value="Unassembled WGS sequence"/>
</dbReference>